<feature type="transmembrane region" description="Helical" evidence="2">
    <location>
        <begin position="68"/>
        <end position="89"/>
    </location>
</feature>
<keyword evidence="4" id="KW-1185">Reference proteome</keyword>
<sequence>MSHLALCAVISLVCSITFGALLLREWNFYDITQRSVVLALAILHGVGAILLYLMIVVRFRIWLDVARISFYLVSLLGGNTFFAVVNATYPCNNLGSHALCRHVTWSVIIGSWVQSGLLIVYSVFLAVASHARPSVRPQITISPPPPMRELGYKTGSDLRSRKGSVESFASTTRLLSYDDKRSSLSSTDSFGSSPDARNLQTPGNAVPVMFPAPHSSKGSGWGTSFPLPRTPMSSYTPRPYSPAASVQSLPATLTFQQPSYASHYRQSSSPIRSLPIVHPGRDGPNPFRTISPPEYSSLRNVSARPPPFPNPFESLARSPSEVSVPYSVASSGSFESASSMYASRSGYGIIHSPGPASPSPWTPTTTEYLSTQAQKDSPVYPSVTMLTAKQAWGAAPLMSPGLHSIRSMSGSTYSRLPESKTYNGWSLSSS</sequence>
<evidence type="ECO:0000313" key="4">
    <source>
        <dbReference type="Proteomes" id="UP000559256"/>
    </source>
</evidence>
<feature type="transmembrane region" description="Helical" evidence="2">
    <location>
        <begin position="35"/>
        <end position="56"/>
    </location>
</feature>
<protein>
    <submittedName>
        <fullName evidence="3">Uncharacterized protein</fullName>
    </submittedName>
</protein>
<dbReference type="Proteomes" id="UP000559256">
    <property type="component" value="Unassembled WGS sequence"/>
</dbReference>
<organism evidence="3 4">
    <name type="scientific">Tetrapyrgos nigripes</name>
    <dbReference type="NCBI Taxonomy" id="182062"/>
    <lineage>
        <taxon>Eukaryota</taxon>
        <taxon>Fungi</taxon>
        <taxon>Dikarya</taxon>
        <taxon>Basidiomycota</taxon>
        <taxon>Agaricomycotina</taxon>
        <taxon>Agaricomycetes</taxon>
        <taxon>Agaricomycetidae</taxon>
        <taxon>Agaricales</taxon>
        <taxon>Marasmiineae</taxon>
        <taxon>Marasmiaceae</taxon>
        <taxon>Tetrapyrgos</taxon>
    </lineage>
</organism>
<feature type="region of interest" description="Disordered" evidence="1">
    <location>
        <begin position="181"/>
        <end position="225"/>
    </location>
</feature>
<dbReference type="OrthoDB" id="2666783at2759"/>
<keyword evidence="2" id="KW-0472">Membrane</keyword>
<name>A0A8H5LPZ3_9AGAR</name>
<evidence type="ECO:0000256" key="1">
    <source>
        <dbReference type="SAM" id="MobiDB-lite"/>
    </source>
</evidence>
<gene>
    <name evidence="3" type="ORF">D9758_003239</name>
</gene>
<feature type="transmembrane region" description="Helical" evidence="2">
    <location>
        <begin position="109"/>
        <end position="128"/>
    </location>
</feature>
<reference evidence="3 4" key="1">
    <citation type="journal article" date="2020" name="ISME J.">
        <title>Uncovering the hidden diversity of litter-decomposition mechanisms in mushroom-forming fungi.</title>
        <authorList>
            <person name="Floudas D."/>
            <person name="Bentzer J."/>
            <person name="Ahren D."/>
            <person name="Johansson T."/>
            <person name="Persson P."/>
            <person name="Tunlid A."/>
        </authorList>
    </citation>
    <scope>NUCLEOTIDE SEQUENCE [LARGE SCALE GENOMIC DNA]</scope>
    <source>
        <strain evidence="3 4">CBS 291.85</strain>
    </source>
</reference>
<evidence type="ECO:0000256" key="2">
    <source>
        <dbReference type="SAM" id="Phobius"/>
    </source>
</evidence>
<evidence type="ECO:0000313" key="3">
    <source>
        <dbReference type="EMBL" id="KAF5365705.1"/>
    </source>
</evidence>
<feature type="region of interest" description="Disordered" evidence="1">
    <location>
        <begin position="408"/>
        <end position="430"/>
    </location>
</feature>
<keyword evidence="2" id="KW-1133">Transmembrane helix</keyword>
<dbReference type="AlphaFoldDB" id="A0A8H5LPZ3"/>
<feature type="region of interest" description="Disordered" evidence="1">
    <location>
        <begin position="260"/>
        <end position="285"/>
    </location>
</feature>
<accession>A0A8H5LPZ3</accession>
<proteinExistence type="predicted"/>
<keyword evidence="2" id="KW-0812">Transmembrane</keyword>
<feature type="compositionally biased region" description="Low complexity" evidence="1">
    <location>
        <begin position="183"/>
        <end position="193"/>
    </location>
</feature>
<dbReference type="EMBL" id="JAACJM010000026">
    <property type="protein sequence ID" value="KAF5365705.1"/>
    <property type="molecule type" value="Genomic_DNA"/>
</dbReference>
<feature type="compositionally biased region" description="Polar residues" evidence="1">
    <location>
        <begin position="260"/>
        <end position="271"/>
    </location>
</feature>
<comment type="caution">
    <text evidence="3">The sequence shown here is derived from an EMBL/GenBank/DDBJ whole genome shotgun (WGS) entry which is preliminary data.</text>
</comment>